<dbReference type="InterPro" id="IPR038479">
    <property type="entry name" value="Transthyretin-like_sf"/>
</dbReference>
<feature type="chain" id="PRO_5017935410" description="Transthyretin-like family protein" evidence="5">
    <location>
        <begin position="16"/>
        <end position="176"/>
    </location>
</feature>
<proteinExistence type="inferred from homology"/>
<evidence type="ECO:0000256" key="1">
    <source>
        <dbReference type="ARBA" id="ARBA00004613"/>
    </source>
</evidence>
<evidence type="ECO:0000313" key="7">
    <source>
        <dbReference type="Proteomes" id="UP000270094"/>
    </source>
</evidence>
<dbReference type="Proteomes" id="UP000270094">
    <property type="component" value="Unassembled WGS sequence"/>
</dbReference>
<dbReference type="Gene3D" id="2.60.40.3330">
    <property type="match status" value="1"/>
</dbReference>
<evidence type="ECO:0000256" key="2">
    <source>
        <dbReference type="ARBA" id="ARBA00010112"/>
    </source>
</evidence>
<organism evidence="6 7">
    <name type="scientific">Strongylus vulgaris</name>
    <name type="common">Blood worm</name>
    <dbReference type="NCBI Taxonomy" id="40348"/>
    <lineage>
        <taxon>Eukaryota</taxon>
        <taxon>Metazoa</taxon>
        <taxon>Ecdysozoa</taxon>
        <taxon>Nematoda</taxon>
        <taxon>Chromadorea</taxon>
        <taxon>Rhabditida</taxon>
        <taxon>Rhabditina</taxon>
        <taxon>Rhabditomorpha</taxon>
        <taxon>Strongyloidea</taxon>
        <taxon>Strongylidae</taxon>
        <taxon>Strongylus</taxon>
    </lineage>
</organism>
<dbReference type="AlphaFoldDB" id="A0A3P7KCB5"/>
<comment type="similarity">
    <text evidence="2">Belongs to the nematode transthyretin-like family.</text>
</comment>
<reference evidence="6 7" key="1">
    <citation type="submission" date="2018-11" db="EMBL/GenBank/DDBJ databases">
        <authorList>
            <consortium name="Pathogen Informatics"/>
        </authorList>
    </citation>
    <scope>NUCLEOTIDE SEQUENCE [LARGE SCALE GENOMIC DNA]</scope>
</reference>
<comment type="subcellular location">
    <subcellularLocation>
        <location evidence="1">Secreted</location>
    </subcellularLocation>
</comment>
<evidence type="ECO:0008006" key="8">
    <source>
        <dbReference type="Google" id="ProtNLM"/>
    </source>
</evidence>
<name>A0A3P7KCB5_STRVU</name>
<sequence>MRTFILLCLVPSCYCPLGIFGSMQSVGVMGTLTCQGGRPRRTILRLYELEICGIKTTKMFHRKLAETKPDFFGKFKISGSAREVSKIDPRLSIYHRCRYIGVKLAHWQKIDELLIMIIVLDYHSCSQKLLFKPCYKRIRIEIPSEYIASGKVVKKYFDIGKLELTRKPKEQRIDCI</sequence>
<dbReference type="GO" id="GO:0009986">
    <property type="term" value="C:cell surface"/>
    <property type="evidence" value="ECO:0007669"/>
    <property type="project" value="InterPro"/>
</dbReference>
<dbReference type="EMBL" id="UYYB01002306">
    <property type="protein sequence ID" value="VDM66208.1"/>
    <property type="molecule type" value="Genomic_DNA"/>
</dbReference>
<dbReference type="Pfam" id="PF01060">
    <property type="entry name" value="TTR-52"/>
    <property type="match status" value="1"/>
</dbReference>
<dbReference type="PANTHER" id="PTHR21700:SF24">
    <property type="entry name" value="TRANSTHYRETIN-LIKE FAMILY PROTEIN"/>
    <property type="match status" value="1"/>
</dbReference>
<keyword evidence="3" id="KW-0964">Secreted</keyword>
<keyword evidence="7" id="KW-1185">Reference proteome</keyword>
<dbReference type="InterPro" id="IPR001534">
    <property type="entry name" value="Transthyretin-like"/>
</dbReference>
<protein>
    <recommendedName>
        <fullName evidence="8">Transthyretin-like family protein</fullName>
    </recommendedName>
</protein>
<dbReference type="PANTHER" id="PTHR21700">
    <property type="entry name" value="TRANSTHYRETIN-LIKE FAMILY PROTEIN-RELATED"/>
    <property type="match status" value="1"/>
</dbReference>
<gene>
    <name evidence="6" type="ORF">SVUK_LOCUS1206</name>
</gene>
<evidence type="ECO:0000256" key="5">
    <source>
        <dbReference type="SAM" id="SignalP"/>
    </source>
</evidence>
<evidence type="ECO:0000313" key="6">
    <source>
        <dbReference type="EMBL" id="VDM66208.1"/>
    </source>
</evidence>
<evidence type="ECO:0000256" key="3">
    <source>
        <dbReference type="ARBA" id="ARBA00022525"/>
    </source>
</evidence>
<dbReference type="GO" id="GO:0005576">
    <property type="term" value="C:extracellular region"/>
    <property type="evidence" value="ECO:0007669"/>
    <property type="project" value="UniProtKB-SubCell"/>
</dbReference>
<accession>A0A3P7KCB5</accession>
<evidence type="ECO:0000256" key="4">
    <source>
        <dbReference type="ARBA" id="ARBA00022729"/>
    </source>
</evidence>
<keyword evidence="4 5" id="KW-0732">Signal</keyword>
<feature type="signal peptide" evidence="5">
    <location>
        <begin position="1"/>
        <end position="15"/>
    </location>
</feature>
<dbReference type="OrthoDB" id="5912452at2759"/>